<keyword evidence="4" id="KW-0808">Transferase</keyword>
<name>A0ABV1UVY7_9ACTN</name>
<evidence type="ECO:0000259" key="10">
    <source>
        <dbReference type="SMART" id="SM00387"/>
    </source>
</evidence>
<evidence type="ECO:0000313" key="12">
    <source>
        <dbReference type="Proteomes" id="UP001445472"/>
    </source>
</evidence>
<feature type="transmembrane region" description="Helical" evidence="9">
    <location>
        <begin position="110"/>
        <end position="128"/>
    </location>
</feature>
<keyword evidence="9" id="KW-0472">Membrane</keyword>
<evidence type="ECO:0000313" key="11">
    <source>
        <dbReference type="EMBL" id="MER6614426.1"/>
    </source>
</evidence>
<keyword evidence="7" id="KW-0067">ATP-binding</keyword>
<dbReference type="Pfam" id="PF07730">
    <property type="entry name" value="HisKA_3"/>
    <property type="match status" value="1"/>
</dbReference>
<evidence type="ECO:0000256" key="6">
    <source>
        <dbReference type="ARBA" id="ARBA00022777"/>
    </source>
</evidence>
<dbReference type="EC" id="2.7.13.3" evidence="2"/>
<dbReference type="InterPro" id="IPR003594">
    <property type="entry name" value="HATPase_dom"/>
</dbReference>
<evidence type="ECO:0000256" key="1">
    <source>
        <dbReference type="ARBA" id="ARBA00000085"/>
    </source>
</evidence>
<feature type="transmembrane region" description="Helical" evidence="9">
    <location>
        <begin position="135"/>
        <end position="153"/>
    </location>
</feature>
<sequence>MSATPPSPLSEGTSPAKPWWSAPPGVWTALAWCAGLVFTFLIRLRLPGEEEPAVIAGVVLYRWDGLVFLALATALALDGSRLLSRRPLAAVGRLLAAAVTGTMPLSVGEIPLAQFLAVDVALYFIAAARSRRTGGIAVVMALGTLAGFLATRWLSGWNTGTSSELAVALTAVVAWLMGTSAHQSRVHADELREQATAQAVADERLHIARELHDMVAHSMGIVALQAGAARRVIDTQPARAREALGEVESTSRETLAGLRRMLGALREAELVDGGLHQGPVRAPGLADVDRLAASTTAAGVRVEVRWLGERRPLPPEIDRSAYRIVQESVTNVVRHADTRACRVTLDCGDDELSIEVVDDGRGHGEKADTGYGLVGMRERVGLLHGEFAAGPRDEGGFRVAARLPLPAGVR</sequence>
<keyword evidence="12" id="KW-1185">Reference proteome</keyword>
<keyword evidence="3" id="KW-0597">Phosphoprotein</keyword>
<protein>
    <recommendedName>
        <fullName evidence="2">histidine kinase</fullName>
        <ecNumber evidence="2">2.7.13.3</ecNumber>
    </recommendedName>
</protein>
<keyword evidence="8" id="KW-0902">Two-component regulatory system</keyword>
<dbReference type="Pfam" id="PF02518">
    <property type="entry name" value="HATPase_c"/>
    <property type="match status" value="1"/>
</dbReference>
<comment type="caution">
    <text evidence="11">The sequence shown here is derived from an EMBL/GenBank/DDBJ whole genome shotgun (WGS) entry which is preliminary data.</text>
</comment>
<dbReference type="Gene3D" id="1.20.5.1930">
    <property type="match status" value="1"/>
</dbReference>
<dbReference type="InterPro" id="IPR036890">
    <property type="entry name" value="HATPase_C_sf"/>
</dbReference>
<dbReference type="RefSeq" id="WP_100109840.1">
    <property type="nucleotide sequence ID" value="NZ_JBEPBX010000010.1"/>
</dbReference>
<feature type="transmembrane region" description="Helical" evidence="9">
    <location>
        <begin position="54"/>
        <end position="77"/>
    </location>
</feature>
<accession>A0ABV1UVY7</accession>
<keyword evidence="6 11" id="KW-0418">Kinase</keyword>
<evidence type="ECO:0000256" key="2">
    <source>
        <dbReference type="ARBA" id="ARBA00012438"/>
    </source>
</evidence>
<dbReference type="PANTHER" id="PTHR24421">
    <property type="entry name" value="NITRATE/NITRITE SENSOR PROTEIN NARX-RELATED"/>
    <property type="match status" value="1"/>
</dbReference>
<evidence type="ECO:0000256" key="9">
    <source>
        <dbReference type="SAM" id="Phobius"/>
    </source>
</evidence>
<dbReference type="InterPro" id="IPR050482">
    <property type="entry name" value="Sensor_HK_TwoCompSys"/>
</dbReference>
<dbReference type="EMBL" id="JBEPBX010000010">
    <property type="protein sequence ID" value="MER6614426.1"/>
    <property type="molecule type" value="Genomic_DNA"/>
</dbReference>
<feature type="domain" description="Histidine kinase/HSP90-like ATPase" evidence="10">
    <location>
        <begin position="316"/>
        <end position="407"/>
    </location>
</feature>
<dbReference type="GO" id="GO:0016301">
    <property type="term" value="F:kinase activity"/>
    <property type="evidence" value="ECO:0007669"/>
    <property type="project" value="UniProtKB-KW"/>
</dbReference>
<dbReference type="Gene3D" id="3.30.565.10">
    <property type="entry name" value="Histidine kinase-like ATPase, C-terminal domain"/>
    <property type="match status" value="1"/>
</dbReference>
<dbReference type="Proteomes" id="UP001445472">
    <property type="component" value="Unassembled WGS sequence"/>
</dbReference>
<dbReference type="PANTHER" id="PTHR24421:SF10">
    <property type="entry name" value="NITRATE_NITRITE SENSOR PROTEIN NARQ"/>
    <property type="match status" value="1"/>
</dbReference>
<dbReference type="InterPro" id="IPR011712">
    <property type="entry name" value="Sig_transdc_His_kin_sub3_dim/P"/>
</dbReference>
<evidence type="ECO:0000256" key="8">
    <source>
        <dbReference type="ARBA" id="ARBA00023012"/>
    </source>
</evidence>
<proteinExistence type="predicted"/>
<feature type="transmembrane region" description="Helical" evidence="9">
    <location>
        <begin position="20"/>
        <end position="42"/>
    </location>
</feature>
<dbReference type="SMART" id="SM00387">
    <property type="entry name" value="HATPase_c"/>
    <property type="match status" value="1"/>
</dbReference>
<reference evidence="11 12" key="1">
    <citation type="submission" date="2024-06" db="EMBL/GenBank/DDBJ databases">
        <title>The Natural Products Discovery Center: Release of the First 8490 Sequenced Strains for Exploring Actinobacteria Biosynthetic Diversity.</title>
        <authorList>
            <person name="Kalkreuter E."/>
            <person name="Kautsar S.A."/>
            <person name="Yang D."/>
            <person name="Bader C.D."/>
            <person name="Teijaro C.N."/>
            <person name="Fluegel L."/>
            <person name="Davis C.M."/>
            <person name="Simpson J.R."/>
            <person name="Lauterbach L."/>
            <person name="Steele A.D."/>
            <person name="Gui C."/>
            <person name="Meng S."/>
            <person name="Li G."/>
            <person name="Viehrig K."/>
            <person name="Ye F."/>
            <person name="Su P."/>
            <person name="Kiefer A.F."/>
            <person name="Nichols A."/>
            <person name="Cepeda A.J."/>
            <person name="Yan W."/>
            <person name="Fan B."/>
            <person name="Jiang Y."/>
            <person name="Adhikari A."/>
            <person name="Zheng C.-J."/>
            <person name="Schuster L."/>
            <person name="Cowan T.M."/>
            <person name="Smanski M.J."/>
            <person name="Chevrette M.G."/>
            <person name="De Carvalho L.P.S."/>
            <person name="Shen B."/>
        </authorList>
    </citation>
    <scope>NUCLEOTIDE SEQUENCE [LARGE SCALE GENOMIC DNA]</scope>
    <source>
        <strain evidence="11 12">NPDC000837</strain>
    </source>
</reference>
<dbReference type="SUPFAM" id="SSF55874">
    <property type="entry name" value="ATPase domain of HSP90 chaperone/DNA topoisomerase II/histidine kinase"/>
    <property type="match status" value="1"/>
</dbReference>
<evidence type="ECO:0000256" key="3">
    <source>
        <dbReference type="ARBA" id="ARBA00022553"/>
    </source>
</evidence>
<evidence type="ECO:0000256" key="7">
    <source>
        <dbReference type="ARBA" id="ARBA00022840"/>
    </source>
</evidence>
<evidence type="ECO:0000256" key="4">
    <source>
        <dbReference type="ARBA" id="ARBA00022679"/>
    </source>
</evidence>
<gene>
    <name evidence="11" type="ORF">ABT276_13845</name>
</gene>
<comment type="catalytic activity">
    <reaction evidence="1">
        <text>ATP + protein L-histidine = ADP + protein N-phospho-L-histidine.</text>
        <dbReference type="EC" id="2.7.13.3"/>
    </reaction>
</comment>
<evidence type="ECO:0000256" key="5">
    <source>
        <dbReference type="ARBA" id="ARBA00022741"/>
    </source>
</evidence>
<keyword evidence="5" id="KW-0547">Nucleotide-binding</keyword>
<keyword evidence="9" id="KW-1133">Transmembrane helix</keyword>
<organism evidence="11 12">
    <name type="scientific">Streptomyces xantholiticus</name>
    <dbReference type="NCBI Taxonomy" id="68285"/>
    <lineage>
        <taxon>Bacteria</taxon>
        <taxon>Bacillati</taxon>
        <taxon>Actinomycetota</taxon>
        <taxon>Actinomycetes</taxon>
        <taxon>Kitasatosporales</taxon>
        <taxon>Streptomycetaceae</taxon>
        <taxon>Streptomyces</taxon>
    </lineage>
</organism>
<keyword evidence="9" id="KW-0812">Transmembrane</keyword>
<dbReference type="CDD" id="cd16917">
    <property type="entry name" value="HATPase_UhpB-NarQ-NarX-like"/>
    <property type="match status" value="1"/>
</dbReference>